<dbReference type="Gene3D" id="3.30.420.10">
    <property type="entry name" value="Ribonuclease H-like superfamily/Ribonuclease H"/>
    <property type="match status" value="1"/>
</dbReference>
<dbReference type="EMBL" id="FMAE01000053">
    <property type="protein sequence ID" value="SCB53239.1"/>
    <property type="molecule type" value="Genomic_DNA"/>
</dbReference>
<evidence type="ECO:0000313" key="2">
    <source>
        <dbReference type="EMBL" id="SCB53239.1"/>
    </source>
</evidence>
<sequence>KMGIAALGPRPNTTKPAPGHKIYPYLLRNMPIDRPNQVWAADITYLPIGRGFLYLVAIIDWASRAVLAWRLSNTMDVSFCVAALEEAQAKYGTPEIFNTDQGSQFTSVAFTGALAAAKIKISMDGRGR</sequence>
<dbReference type="InterPro" id="IPR036397">
    <property type="entry name" value="RNaseH_sf"/>
</dbReference>
<feature type="non-terminal residue" evidence="2">
    <location>
        <position position="1"/>
    </location>
</feature>
<organism evidence="2 3">
    <name type="scientific">Bradyrhizobium yuanmingense</name>
    <dbReference type="NCBI Taxonomy" id="108015"/>
    <lineage>
        <taxon>Bacteria</taxon>
        <taxon>Pseudomonadati</taxon>
        <taxon>Pseudomonadota</taxon>
        <taxon>Alphaproteobacteria</taxon>
        <taxon>Hyphomicrobiales</taxon>
        <taxon>Nitrobacteraceae</taxon>
        <taxon>Bradyrhizobium</taxon>
    </lineage>
</organism>
<evidence type="ECO:0000259" key="1">
    <source>
        <dbReference type="PROSITE" id="PS50994"/>
    </source>
</evidence>
<dbReference type="InterPro" id="IPR050900">
    <property type="entry name" value="Transposase_IS3/IS150/IS904"/>
</dbReference>
<gene>
    <name evidence="2" type="ORF">GA0061099_10537</name>
</gene>
<dbReference type="PANTHER" id="PTHR46889:SF4">
    <property type="entry name" value="TRANSPOSASE INSO FOR INSERTION SEQUENCE ELEMENT IS911B-RELATED"/>
    <property type="match status" value="1"/>
</dbReference>
<proteinExistence type="predicted"/>
<dbReference type="Pfam" id="PF00665">
    <property type="entry name" value="rve"/>
    <property type="match status" value="1"/>
</dbReference>
<dbReference type="AlphaFoldDB" id="A0A1C3XLY8"/>
<dbReference type="SUPFAM" id="SSF53098">
    <property type="entry name" value="Ribonuclease H-like"/>
    <property type="match status" value="1"/>
</dbReference>
<name>A0A1C3XLY8_9BRAD</name>
<dbReference type="PROSITE" id="PS50994">
    <property type="entry name" value="INTEGRASE"/>
    <property type="match status" value="1"/>
</dbReference>
<dbReference type="Proteomes" id="UP000183174">
    <property type="component" value="Unassembled WGS sequence"/>
</dbReference>
<dbReference type="PANTHER" id="PTHR46889">
    <property type="entry name" value="TRANSPOSASE INSF FOR INSERTION SEQUENCE IS3B-RELATED"/>
    <property type="match status" value="1"/>
</dbReference>
<accession>A0A1C3XLY8</accession>
<evidence type="ECO:0000313" key="3">
    <source>
        <dbReference type="Proteomes" id="UP000183174"/>
    </source>
</evidence>
<reference evidence="2 3" key="1">
    <citation type="submission" date="2016-08" db="EMBL/GenBank/DDBJ databases">
        <authorList>
            <person name="Seilhamer J.J."/>
        </authorList>
    </citation>
    <scope>NUCLEOTIDE SEQUENCE [LARGE SCALE GENOMIC DNA]</scope>
    <source>
        <strain evidence="2 3">CCBAU 10071</strain>
    </source>
</reference>
<protein>
    <submittedName>
        <fullName evidence="2">Integrase core domain-containing protein</fullName>
    </submittedName>
</protein>
<dbReference type="InterPro" id="IPR001584">
    <property type="entry name" value="Integrase_cat-core"/>
</dbReference>
<dbReference type="GO" id="GO:0015074">
    <property type="term" value="P:DNA integration"/>
    <property type="evidence" value="ECO:0007669"/>
    <property type="project" value="InterPro"/>
</dbReference>
<dbReference type="GO" id="GO:0003676">
    <property type="term" value="F:nucleic acid binding"/>
    <property type="evidence" value="ECO:0007669"/>
    <property type="project" value="InterPro"/>
</dbReference>
<feature type="domain" description="Integrase catalytic" evidence="1">
    <location>
        <begin position="31"/>
        <end position="128"/>
    </location>
</feature>
<dbReference type="InterPro" id="IPR012337">
    <property type="entry name" value="RNaseH-like_sf"/>
</dbReference>